<protein>
    <submittedName>
        <fullName evidence="7">DsbE family thiol:disulfide interchange protein</fullName>
    </submittedName>
</protein>
<dbReference type="PROSITE" id="PS51352">
    <property type="entry name" value="THIOREDOXIN_2"/>
    <property type="match status" value="1"/>
</dbReference>
<evidence type="ECO:0000259" key="6">
    <source>
        <dbReference type="PROSITE" id="PS51352"/>
    </source>
</evidence>
<evidence type="ECO:0000256" key="1">
    <source>
        <dbReference type="ARBA" id="ARBA00004383"/>
    </source>
</evidence>
<dbReference type="InterPro" id="IPR013766">
    <property type="entry name" value="Thioredoxin_domain"/>
</dbReference>
<dbReference type="InterPro" id="IPR017937">
    <property type="entry name" value="Thioredoxin_CS"/>
</dbReference>
<proteinExistence type="inferred from homology"/>
<comment type="caution">
    <text evidence="7">The sequence shown here is derived from an EMBL/GenBank/DDBJ whole genome shotgun (WGS) entry which is preliminary data.</text>
</comment>
<dbReference type="PANTHER" id="PTHR42852">
    <property type="entry name" value="THIOL:DISULFIDE INTERCHANGE PROTEIN DSBE"/>
    <property type="match status" value="1"/>
</dbReference>
<accession>A0ABW8D5Z6</accession>
<comment type="subcellular location">
    <subcellularLocation>
        <location evidence="1">Cell inner membrane</location>
        <topology evidence="1">Single-pass membrane protein</topology>
        <orientation evidence="1">Periplasmic side</orientation>
    </subcellularLocation>
</comment>
<dbReference type="InterPro" id="IPR004799">
    <property type="entry name" value="Periplasmic_diS_OxRdtase_DsbE"/>
</dbReference>
<dbReference type="InterPro" id="IPR050553">
    <property type="entry name" value="Thioredoxin_ResA/DsbE_sf"/>
</dbReference>
<dbReference type="Proteomes" id="UP001615550">
    <property type="component" value="Unassembled WGS sequence"/>
</dbReference>
<evidence type="ECO:0000256" key="2">
    <source>
        <dbReference type="ARBA" id="ARBA00007758"/>
    </source>
</evidence>
<reference evidence="7 8" key="1">
    <citation type="submission" date="2024-08" db="EMBL/GenBank/DDBJ databases">
        <title>Draft Genome Sequence of Legionella lytica strain DSB2004, Isolated From a Fire Sprinkler System.</title>
        <authorList>
            <person name="Everhart A.D."/>
            <person name="Kidane D.T."/>
            <person name="Farone A.L."/>
            <person name="Farone M.B."/>
        </authorList>
    </citation>
    <scope>NUCLEOTIDE SEQUENCE [LARGE SCALE GENOMIC DNA]</scope>
    <source>
        <strain evidence="7 8">DSB2004</strain>
    </source>
</reference>
<dbReference type="PANTHER" id="PTHR42852:SF6">
    <property type="entry name" value="THIOL:DISULFIDE INTERCHANGE PROTEIN DSBE"/>
    <property type="match status" value="1"/>
</dbReference>
<name>A0ABW8D5Z6_9GAMM</name>
<organism evidence="7 8">
    <name type="scientific">Legionella lytica</name>
    <dbReference type="NCBI Taxonomy" id="96232"/>
    <lineage>
        <taxon>Bacteria</taxon>
        <taxon>Pseudomonadati</taxon>
        <taxon>Pseudomonadota</taxon>
        <taxon>Gammaproteobacteria</taxon>
        <taxon>Legionellales</taxon>
        <taxon>Legionellaceae</taxon>
        <taxon>Legionella</taxon>
    </lineage>
</organism>
<dbReference type="NCBIfam" id="TIGR00385">
    <property type="entry name" value="dsbE"/>
    <property type="match status" value="1"/>
</dbReference>
<sequence>MRKIGWKIIPIVLFVLLSIFLWRGLSLNPRNLPSVQVGKLVPDFTLPELHHPESSFSTQNIRNQVVLLNVWASWCAACTDEQVFMLQLAREGVAIYGLNYKDKPEDALQWLSQWGNPYKLVMQDREGRAAIDLGVYGAPETFVIDKKGVIRYRHAGVMNQELWQKEVLPLMKQLEQMA</sequence>
<keyword evidence="5" id="KW-0676">Redox-active center</keyword>
<dbReference type="EMBL" id="JBGORX010000001">
    <property type="protein sequence ID" value="MFJ1268123.1"/>
    <property type="molecule type" value="Genomic_DNA"/>
</dbReference>
<evidence type="ECO:0000256" key="3">
    <source>
        <dbReference type="ARBA" id="ARBA00022748"/>
    </source>
</evidence>
<keyword evidence="8" id="KW-1185">Reference proteome</keyword>
<dbReference type="CDD" id="cd03010">
    <property type="entry name" value="TlpA_like_DsbE"/>
    <property type="match status" value="1"/>
</dbReference>
<dbReference type="Pfam" id="PF08534">
    <property type="entry name" value="Redoxin"/>
    <property type="match status" value="1"/>
</dbReference>
<keyword evidence="3" id="KW-0201">Cytochrome c-type biogenesis</keyword>
<feature type="domain" description="Thioredoxin" evidence="6">
    <location>
        <begin position="35"/>
        <end position="176"/>
    </location>
</feature>
<evidence type="ECO:0000313" key="8">
    <source>
        <dbReference type="Proteomes" id="UP001615550"/>
    </source>
</evidence>
<keyword evidence="4" id="KW-1015">Disulfide bond</keyword>
<dbReference type="Gene3D" id="3.40.30.10">
    <property type="entry name" value="Glutaredoxin"/>
    <property type="match status" value="1"/>
</dbReference>
<evidence type="ECO:0000256" key="4">
    <source>
        <dbReference type="ARBA" id="ARBA00023157"/>
    </source>
</evidence>
<dbReference type="InterPro" id="IPR013740">
    <property type="entry name" value="Redoxin"/>
</dbReference>
<evidence type="ECO:0000313" key="7">
    <source>
        <dbReference type="EMBL" id="MFJ1268123.1"/>
    </source>
</evidence>
<gene>
    <name evidence="7" type="ORF">ACD661_06110</name>
</gene>
<dbReference type="PROSITE" id="PS00194">
    <property type="entry name" value="THIOREDOXIN_1"/>
    <property type="match status" value="1"/>
</dbReference>
<evidence type="ECO:0000256" key="5">
    <source>
        <dbReference type="ARBA" id="ARBA00023284"/>
    </source>
</evidence>
<comment type="similarity">
    <text evidence="2">Belongs to the thioredoxin family. DsbE subfamily.</text>
</comment>
<dbReference type="SUPFAM" id="SSF52833">
    <property type="entry name" value="Thioredoxin-like"/>
    <property type="match status" value="1"/>
</dbReference>
<dbReference type="InterPro" id="IPR036249">
    <property type="entry name" value="Thioredoxin-like_sf"/>
</dbReference>
<dbReference type="RefSeq" id="WP_400186942.1">
    <property type="nucleotide sequence ID" value="NZ_JBGORX010000001.1"/>
</dbReference>